<dbReference type="Proteomes" id="UP001596516">
    <property type="component" value="Unassembled WGS sequence"/>
</dbReference>
<accession>A0ABW2UQP1</accession>
<proteinExistence type="inferred from homology"/>
<sequence length="92" mass="10639">MPTVGSLEFQRKFGEFQHQAQREPVEITRHGRREFVLMSADHYDWLRAAAQRTHRTVDAADVVIDAVERAEMDPEHAPLDDLLKQGRRRGST</sequence>
<dbReference type="InterPro" id="IPR036165">
    <property type="entry name" value="YefM-like_sf"/>
</dbReference>
<protein>
    <recommendedName>
        <fullName evidence="2">Antitoxin</fullName>
    </recommendedName>
</protein>
<dbReference type="NCBIfam" id="TIGR01552">
    <property type="entry name" value="phd_fam"/>
    <property type="match status" value="1"/>
</dbReference>
<dbReference type="Gene3D" id="3.40.1620.10">
    <property type="entry name" value="YefM-like domain"/>
    <property type="match status" value="1"/>
</dbReference>
<evidence type="ECO:0000313" key="4">
    <source>
        <dbReference type="Proteomes" id="UP001596516"/>
    </source>
</evidence>
<comment type="caution">
    <text evidence="3">The sequence shown here is derived from an EMBL/GenBank/DDBJ whole genome shotgun (WGS) entry which is preliminary data.</text>
</comment>
<evidence type="ECO:0000256" key="1">
    <source>
        <dbReference type="ARBA" id="ARBA00009981"/>
    </source>
</evidence>
<evidence type="ECO:0000313" key="3">
    <source>
        <dbReference type="EMBL" id="MFC7706238.1"/>
    </source>
</evidence>
<dbReference type="Pfam" id="PF02604">
    <property type="entry name" value="PhdYeFM_antitox"/>
    <property type="match status" value="1"/>
</dbReference>
<dbReference type="RefSeq" id="WP_377406778.1">
    <property type="nucleotide sequence ID" value="NZ_JBHTFQ010000016.1"/>
</dbReference>
<dbReference type="InterPro" id="IPR006442">
    <property type="entry name" value="Antitoxin_Phd/YefM"/>
</dbReference>
<dbReference type="EMBL" id="JBHTFQ010000016">
    <property type="protein sequence ID" value="MFC7706238.1"/>
    <property type="molecule type" value="Genomic_DNA"/>
</dbReference>
<gene>
    <name evidence="3" type="ORF">ACFQXB_18875</name>
</gene>
<dbReference type="SUPFAM" id="SSF143120">
    <property type="entry name" value="YefM-like"/>
    <property type="match status" value="1"/>
</dbReference>
<evidence type="ECO:0000256" key="2">
    <source>
        <dbReference type="RuleBase" id="RU362080"/>
    </source>
</evidence>
<organism evidence="3 4">
    <name type="scientific">Plastorhodobacter daqingensis</name>
    <dbReference type="NCBI Taxonomy" id="1387281"/>
    <lineage>
        <taxon>Bacteria</taxon>
        <taxon>Pseudomonadati</taxon>
        <taxon>Pseudomonadota</taxon>
        <taxon>Alphaproteobacteria</taxon>
        <taxon>Rhodobacterales</taxon>
        <taxon>Paracoccaceae</taxon>
        <taxon>Plastorhodobacter</taxon>
    </lineage>
</organism>
<keyword evidence="4" id="KW-1185">Reference proteome</keyword>
<comment type="similarity">
    <text evidence="1 2">Belongs to the phD/YefM antitoxin family.</text>
</comment>
<reference evidence="4" key="1">
    <citation type="journal article" date="2019" name="Int. J. Syst. Evol. Microbiol.">
        <title>The Global Catalogue of Microorganisms (GCM) 10K type strain sequencing project: providing services to taxonomists for standard genome sequencing and annotation.</title>
        <authorList>
            <consortium name="The Broad Institute Genomics Platform"/>
            <consortium name="The Broad Institute Genome Sequencing Center for Infectious Disease"/>
            <person name="Wu L."/>
            <person name="Ma J."/>
        </authorList>
    </citation>
    <scope>NUCLEOTIDE SEQUENCE [LARGE SCALE GENOMIC DNA]</scope>
    <source>
        <strain evidence="4">CGMCC 1.12750</strain>
    </source>
</reference>
<name>A0ABW2UQP1_9RHOB</name>
<comment type="function">
    <text evidence="2">Antitoxin component of a type II toxin-antitoxin (TA) system.</text>
</comment>